<reference evidence="1 2" key="1">
    <citation type="submission" date="2022-01" db="EMBL/GenBank/DDBJ databases">
        <title>A chromosome-scale genome assembly of the false clownfish, Amphiprion ocellaris.</title>
        <authorList>
            <person name="Ryu T."/>
        </authorList>
    </citation>
    <scope>NUCLEOTIDE SEQUENCE [LARGE SCALE GENOMIC DNA]</scope>
</reference>
<sequence>MPESRKLQWSNLQKQHGYHLDYHDQKRKKESREVHKWPHKDKKMIGLNAKLYHKQQHAEKIQIECHISDVPAYLLDREGHSCAKVLSSMIKQKRKENALSMS</sequence>
<evidence type="ECO:0000313" key="1">
    <source>
        <dbReference type="Ensembl" id="ENSAOCP00000032894.1"/>
    </source>
</evidence>
<dbReference type="InterPro" id="IPR039411">
    <property type="entry name" value="NSA2_fam"/>
</dbReference>
<keyword evidence="2" id="KW-1185">Reference proteome</keyword>
<reference evidence="1" key="3">
    <citation type="submission" date="2025-09" db="UniProtKB">
        <authorList>
            <consortium name="Ensembl"/>
        </authorList>
    </citation>
    <scope>IDENTIFICATION</scope>
</reference>
<accession>A0AAQ5WXV9</accession>
<proteinExistence type="predicted"/>
<organism evidence="1 2">
    <name type="scientific">Amphiprion ocellaris</name>
    <name type="common">Clown anemonefish</name>
    <dbReference type="NCBI Taxonomy" id="80972"/>
    <lineage>
        <taxon>Eukaryota</taxon>
        <taxon>Metazoa</taxon>
        <taxon>Chordata</taxon>
        <taxon>Craniata</taxon>
        <taxon>Vertebrata</taxon>
        <taxon>Euteleostomi</taxon>
        <taxon>Actinopterygii</taxon>
        <taxon>Neopterygii</taxon>
        <taxon>Teleostei</taxon>
        <taxon>Neoteleostei</taxon>
        <taxon>Acanthomorphata</taxon>
        <taxon>Ovalentaria</taxon>
        <taxon>Pomacentridae</taxon>
        <taxon>Amphiprion</taxon>
    </lineage>
</organism>
<protein>
    <submittedName>
        <fullName evidence="1">Uncharacterized protein</fullName>
    </submittedName>
</protein>
<dbReference type="Ensembl" id="ENSAOCT00000057795.1">
    <property type="protein sequence ID" value="ENSAOCP00000032894.1"/>
    <property type="gene ID" value="ENSAOCG00000029264.1"/>
</dbReference>
<name>A0AAQ5WXV9_AMPOC</name>
<evidence type="ECO:0000313" key="2">
    <source>
        <dbReference type="Proteomes" id="UP001501940"/>
    </source>
</evidence>
<dbReference type="GeneTree" id="ENSGT00390000018706"/>
<dbReference type="AlphaFoldDB" id="A0AAQ5WXV9"/>
<dbReference type="PANTHER" id="PTHR12642">
    <property type="entry name" value="RIBOSOME BIOGENESIS PROTEIN NSA2 HOMOLOG"/>
    <property type="match status" value="1"/>
</dbReference>
<dbReference type="Proteomes" id="UP001501940">
    <property type="component" value="Chromosome 17"/>
</dbReference>
<reference evidence="1" key="2">
    <citation type="submission" date="2025-08" db="UniProtKB">
        <authorList>
            <consortium name="Ensembl"/>
        </authorList>
    </citation>
    <scope>IDENTIFICATION</scope>
</reference>